<evidence type="ECO:0000313" key="7">
    <source>
        <dbReference type="EMBL" id="QOY60220.1"/>
    </source>
</evidence>
<feature type="transmembrane region" description="Helical" evidence="5">
    <location>
        <begin position="468"/>
        <end position="494"/>
    </location>
</feature>
<evidence type="ECO:0000256" key="2">
    <source>
        <dbReference type="ARBA" id="ARBA00022692"/>
    </source>
</evidence>
<feature type="transmembrane region" description="Helical" evidence="5">
    <location>
        <begin position="377"/>
        <end position="401"/>
    </location>
</feature>
<dbReference type="Proteomes" id="UP000593735">
    <property type="component" value="Chromosome"/>
</dbReference>
<keyword evidence="4 5" id="KW-0472">Membrane</keyword>
<feature type="transmembrane region" description="Helical" evidence="5">
    <location>
        <begin position="514"/>
        <end position="536"/>
    </location>
</feature>
<dbReference type="PANTHER" id="PTHR43496:SF1">
    <property type="entry name" value="POLYGALACTURONAN_RHAMNOGALACTURONAN TRANSPORT SYSTEM PERMEASE PROTEIN YTEP"/>
    <property type="match status" value="1"/>
</dbReference>
<feature type="transmembrane region" description="Helical" evidence="5">
    <location>
        <begin position="407"/>
        <end position="424"/>
    </location>
</feature>
<dbReference type="RefSeq" id="WP_194370434.1">
    <property type="nucleotide sequence ID" value="NZ_CP063767.1"/>
</dbReference>
<proteinExistence type="inferred from homology"/>
<dbReference type="CDD" id="cd06261">
    <property type="entry name" value="TM_PBP2"/>
    <property type="match status" value="2"/>
</dbReference>
<feature type="domain" description="ABC transmembrane type-1" evidence="6">
    <location>
        <begin position="59"/>
        <end position="259"/>
    </location>
</feature>
<reference evidence="7 8" key="1">
    <citation type="submission" date="2020-10" db="EMBL/GenBank/DDBJ databases">
        <title>Olsenella immobilis sp.nov., isolated from the mud in a fermentation cellar used for the production of Chinese strong-flavoured liquor.</title>
        <authorList>
            <person name="Lu L."/>
        </authorList>
    </citation>
    <scope>NUCLEOTIDE SEQUENCE [LARGE SCALE GENOMIC DNA]</scope>
    <source>
        <strain evidence="7 8">LZLJ-2</strain>
    </source>
</reference>
<feature type="domain" description="ABC transmembrane type-1" evidence="6">
    <location>
        <begin position="345"/>
        <end position="535"/>
    </location>
</feature>
<sequence>MRGLGVRGRLLDAALLGTVVVCCAVFIVWPIVCIVAQGLVPSEGLAGVWGVLSSSAGLLANSAFVGVLSAVLSTVVGLAVALVITFGSRPWSSVTSGLVAVSMISPPFVASLAYIELFGRRGLITHGLLGLSISPYGWWGVVLMQSLFFAAINVMLITSVLGRVDRSAVQAALDLGAPMGHVFLDVIMPLLRPALSVCLLLTFVRSISDYGTPVVIGGSFETIATEIYVRVVGYVDLRAAAVLNGLLFVVSGVVFVFFRRFDARDGAAGSKTLDAGVRPRAGEAGFALKGPLGVCAHLVCALFSGFLVVLYLTIVHSAFTKGMGWSAPFTLDQLTHLVKFDLGALWHSGVYALAAAAISTALGALVAYYAHRRRALFSLLLDFVATVPYTLPGICLGLGYILAFNAAPLELVGTDVIIVAVLAAKQLTISSRAFSSALAQVPVELDLAARDLGASDPQVLGDVLLPNLLPAVGVSLVNGFSSAMVSYSAVLFLITPGHKTAVFQLFDALSGGKYGDAAMISLALIVVTTLVNVIFYQLLLGRRRSRVSGTLGAL</sequence>
<keyword evidence="3 5" id="KW-1133">Transmembrane helix</keyword>
<evidence type="ECO:0000256" key="1">
    <source>
        <dbReference type="ARBA" id="ARBA00004141"/>
    </source>
</evidence>
<organism evidence="7 8">
    <name type="scientific">Thermophilibacter immobilis</name>
    <dbReference type="NCBI Taxonomy" id="2779519"/>
    <lineage>
        <taxon>Bacteria</taxon>
        <taxon>Bacillati</taxon>
        <taxon>Actinomycetota</taxon>
        <taxon>Coriobacteriia</taxon>
        <taxon>Coriobacteriales</taxon>
        <taxon>Atopobiaceae</taxon>
        <taxon>Thermophilibacter</taxon>
    </lineage>
</organism>
<evidence type="ECO:0000256" key="5">
    <source>
        <dbReference type="RuleBase" id="RU363032"/>
    </source>
</evidence>
<keyword evidence="8" id="KW-1185">Reference proteome</keyword>
<dbReference type="Gene3D" id="1.10.3720.10">
    <property type="entry name" value="MetI-like"/>
    <property type="match status" value="2"/>
</dbReference>
<evidence type="ECO:0000256" key="4">
    <source>
        <dbReference type="ARBA" id="ARBA00023136"/>
    </source>
</evidence>
<dbReference type="EMBL" id="CP063767">
    <property type="protein sequence ID" value="QOY60220.1"/>
    <property type="molecule type" value="Genomic_DNA"/>
</dbReference>
<keyword evidence="5" id="KW-0813">Transport</keyword>
<gene>
    <name evidence="7" type="ORF">INP52_07315</name>
</gene>
<evidence type="ECO:0000313" key="8">
    <source>
        <dbReference type="Proteomes" id="UP000593735"/>
    </source>
</evidence>
<comment type="similarity">
    <text evidence="5">Belongs to the binding-protein-dependent transport system permease family.</text>
</comment>
<dbReference type="InterPro" id="IPR000515">
    <property type="entry name" value="MetI-like"/>
</dbReference>
<evidence type="ECO:0000259" key="6">
    <source>
        <dbReference type="PROSITE" id="PS50928"/>
    </source>
</evidence>
<feature type="transmembrane region" description="Helical" evidence="5">
    <location>
        <begin position="98"/>
        <end position="118"/>
    </location>
</feature>
<comment type="subcellular location">
    <subcellularLocation>
        <location evidence="5">Cell membrane</location>
        <topology evidence="5">Multi-pass membrane protein</topology>
    </subcellularLocation>
    <subcellularLocation>
        <location evidence="1">Membrane</location>
        <topology evidence="1">Multi-pass membrane protein</topology>
    </subcellularLocation>
</comment>
<accession>A0A7S7M7K3</accession>
<feature type="transmembrane region" description="Helical" evidence="5">
    <location>
        <begin position="182"/>
        <end position="204"/>
    </location>
</feature>
<dbReference type="KEGG" id="tio:INP52_07315"/>
<evidence type="ECO:0000256" key="3">
    <source>
        <dbReference type="ARBA" id="ARBA00022989"/>
    </source>
</evidence>
<dbReference type="PANTHER" id="PTHR43496">
    <property type="entry name" value="PROTEIN LPLB"/>
    <property type="match status" value="1"/>
</dbReference>
<dbReference type="AlphaFoldDB" id="A0A7S7M7K3"/>
<feature type="transmembrane region" description="Helical" evidence="5">
    <location>
        <begin position="239"/>
        <end position="258"/>
    </location>
</feature>
<feature type="transmembrane region" description="Helical" evidence="5">
    <location>
        <begin position="59"/>
        <end position="86"/>
    </location>
</feature>
<feature type="transmembrane region" description="Helical" evidence="5">
    <location>
        <begin position="350"/>
        <end position="370"/>
    </location>
</feature>
<name>A0A7S7M7K3_9ACTN</name>
<dbReference type="GO" id="GO:0005886">
    <property type="term" value="C:plasma membrane"/>
    <property type="evidence" value="ECO:0007669"/>
    <property type="project" value="UniProtKB-SubCell"/>
</dbReference>
<protein>
    <submittedName>
        <fullName evidence="7">Iron ABC transporter permease</fullName>
    </submittedName>
</protein>
<dbReference type="PROSITE" id="PS50928">
    <property type="entry name" value="ABC_TM1"/>
    <property type="match status" value="2"/>
</dbReference>
<keyword evidence="2 5" id="KW-0812">Transmembrane</keyword>
<feature type="transmembrane region" description="Helical" evidence="5">
    <location>
        <begin position="298"/>
        <end position="319"/>
    </location>
</feature>
<dbReference type="SUPFAM" id="SSF161098">
    <property type="entry name" value="MetI-like"/>
    <property type="match status" value="2"/>
</dbReference>
<dbReference type="InterPro" id="IPR035906">
    <property type="entry name" value="MetI-like_sf"/>
</dbReference>
<feature type="transmembrane region" description="Helical" evidence="5">
    <location>
        <begin position="138"/>
        <end position="161"/>
    </location>
</feature>
<dbReference type="Pfam" id="PF00528">
    <property type="entry name" value="BPD_transp_1"/>
    <property type="match status" value="2"/>
</dbReference>
<dbReference type="GO" id="GO:0055085">
    <property type="term" value="P:transmembrane transport"/>
    <property type="evidence" value="ECO:0007669"/>
    <property type="project" value="InterPro"/>
</dbReference>
<feature type="transmembrane region" description="Helical" evidence="5">
    <location>
        <begin position="12"/>
        <end position="39"/>
    </location>
</feature>